<keyword evidence="1 2" id="KW-0732">Signal</keyword>
<feature type="signal peptide" evidence="2">
    <location>
        <begin position="1"/>
        <end position="21"/>
    </location>
</feature>
<name>A0A512BSY3_9HYPH</name>
<dbReference type="PANTHER" id="PTHR35936">
    <property type="entry name" value="MEMBRANE-BOUND LYTIC MUREIN TRANSGLYCOSYLASE F"/>
    <property type="match status" value="1"/>
</dbReference>
<dbReference type="CDD" id="cd13625">
    <property type="entry name" value="PBP2_AA_binding_like_1"/>
    <property type="match status" value="1"/>
</dbReference>
<proteinExistence type="predicted"/>
<sequence length="286" mass="31148">MFKSLLFSRLCLIFVTGAALAASSAPPARADLLDDIKKNGKITIATEARFPPFEFVENGKIVGYGRDMLDLIMARMPGVKVEQLDLPWQGILPGLAAKKFDFVVTSVGITKERADKYALTLPIADGTVGLLKRKSDTAIAKPEDIAGKVVGTQAGSSHLKTLQDYDAKLKRETGKGVGQIKEYIDFNEAFADLGAGRIQAVAHSISNLGPLIKQRGDTFAVVEPPFGPRNYFSWAGRKEPDSATLVQFFNEGIAELNRSGKMKELQQKWFGFAMDVPADKVPDPVM</sequence>
<evidence type="ECO:0000313" key="4">
    <source>
        <dbReference type="EMBL" id="GEO15106.1"/>
    </source>
</evidence>
<dbReference type="InterPro" id="IPR001638">
    <property type="entry name" value="Solute-binding_3/MltF_N"/>
</dbReference>
<dbReference type="Gene3D" id="3.40.190.10">
    <property type="entry name" value="Periplasmic binding protein-like II"/>
    <property type="match status" value="2"/>
</dbReference>
<comment type="caution">
    <text evidence="4">The sequence shown here is derived from an EMBL/GenBank/DDBJ whole genome shotgun (WGS) entry which is preliminary data.</text>
</comment>
<reference evidence="4 5" key="1">
    <citation type="submission" date="2019-07" db="EMBL/GenBank/DDBJ databases">
        <title>Whole genome shotgun sequence of Microvirga aerophila NBRC 106136.</title>
        <authorList>
            <person name="Hosoyama A."/>
            <person name="Uohara A."/>
            <person name="Ohji S."/>
            <person name="Ichikawa N."/>
        </authorList>
    </citation>
    <scope>NUCLEOTIDE SEQUENCE [LARGE SCALE GENOMIC DNA]</scope>
    <source>
        <strain evidence="4 5">NBRC 106136</strain>
    </source>
</reference>
<dbReference type="SUPFAM" id="SSF53850">
    <property type="entry name" value="Periplasmic binding protein-like II"/>
    <property type="match status" value="1"/>
</dbReference>
<gene>
    <name evidence="4" type="ORF">MAE02_28020</name>
</gene>
<evidence type="ECO:0000313" key="5">
    <source>
        <dbReference type="Proteomes" id="UP000321085"/>
    </source>
</evidence>
<dbReference type="Pfam" id="PF00497">
    <property type="entry name" value="SBP_bac_3"/>
    <property type="match status" value="1"/>
</dbReference>
<keyword evidence="5" id="KW-1185">Reference proteome</keyword>
<dbReference type="SMART" id="SM00062">
    <property type="entry name" value="PBPb"/>
    <property type="match status" value="1"/>
</dbReference>
<dbReference type="RefSeq" id="WP_114187292.1">
    <property type="nucleotide sequence ID" value="NZ_BJYU01000035.1"/>
</dbReference>
<evidence type="ECO:0000256" key="1">
    <source>
        <dbReference type="ARBA" id="ARBA00022729"/>
    </source>
</evidence>
<dbReference type="EMBL" id="BJYU01000035">
    <property type="protein sequence ID" value="GEO15106.1"/>
    <property type="molecule type" value="Genomic_DNA"/>
</dbReference>
<feature type="chain" id="PRO_5022022454" evidence="2">
    <location>
        <begin position="22"/>
        <end position="286"/>
    </location>
</feature>
<protein>
    <submittedName>
        <fullName evidence="4">ABC transporter substrate-binding protein</fullName>
    </submittedName>
</protein>
<feature type="domain" description="Solute-binding protein family 3/N-terminal" evidence="3">
    <location>
        <begin position="41"/>
        <end position="273"/>
    </location>
</feature>
<dbReference type="OrthoDB" id="9814231at2"/>
<dbReference type="AlphaFoldDB" id="A0A512BSY3"/>
<accession>A0A512BSY3</accession>
<organism evidence="4 5">
    <name type="scientific">Microvirga aerophila</name>
    <dbReference type="NCBI Taxonomy" id="670291"/>
    <lineage>
        <taxon>Bacteria</taxon>
        <taxon>Pseudomonadati</taxon>
        <taxon>Pseudomonadota</taxon>
        <taxon>Alphaproteobacteria</taxon>
        <taxon>Hyphomicrobiales</taxon>
        <taxon>Methylobacteriaceae</taxon>
        <taxon>Microvirga</taxon>
    </lineage>
</organism>
<evidence type="ECO:0000256" key="2">
    <source>
        <dbReference type="SAM" id="SignalP"/>
    </source>
</evidence>
<dbReference type="PANTHER" id="PTHR35936:SF19">
    <property type="entry name" value="AMINO-ACID-BINDING PROTEIN YXEM-RELATED"/>
    <property type="match status" value="1"/>
</dbReference>
<evidence type="ECO:0000259" key="3">
    <source>
        <dbReference type="SMART" id="SM00062"/>
    </source>
</evidence>
<dbReference type="Proteomes" id="UP000321085">
    <property type="component" value="Unassembled WGS sequence"/>
</dbReference>